<keyword evidence="2" id="KW-0689">Ribosomal protein</keyword>
<evidence type="ECO:0000313" key="2">
    <source>
        <dbReference type="EMBL" id="SMO61112.1"/>
    </source>
</evidence>
<evidence type="ECO:0000313" key="3">
    <source>
        <dbReference type="Proteomes" id="UP000319014"/>
    </source>
</evidence>
<protein>
    <submittedName>
        <fullName evidence="2">Ribosomal protein S18 acetylase RimI</fullName>
    </submittedName>
</protein>
<dbReference type="OrthoDB" id="6172743at2"/>
<dbReference type="SUPFAM" id="SSF55729">
    <property type="entry name" value="Acyl-CoA N-acyltransferases (Nat)"/>
    <property type="match status" value="1"/>
</dbReference>
<dbReference type="GO" id="GO:0016747">
    <property type="term" value="F:acyltransferase activity, transferring groups other than amino-acyl groups"/>
    <property type="evidence" value="ECO:0007669"/>
    <property type="project" value="InterPro"/>
</dbReference>
<dbReference type="Gene3D" id="3.40.630.30">
    <property type="match status" value="1"/>
</dbReference>
<dbReference type="CDD" id="cd04301">
    <property type="entry name" value="NAT_SF"/>
    <property type="match status" value="1"/>
</dbReference>
<dbReference type="PROSITE" id="PS51186">
    <property type="entry name" value="GNAT"/>
    <property type="match status" value="1"/>
</dbReference>
<keyword evidence="2" id="KW-0687">Ribonucleoprotein</keyword>
<dbReference type="Proteomes" id="UP000319014">
    <property type="component" value="Unassembled WGS sequence"/>
</dbReference>
<dbReference type="Pfam" id="PF00583">
    <property type="entry name" value="Acetyltransf_1"/>
    <property type="match status" value="1"/>
</dbReference>
<organism evidence="2 3">
    <name type="scientific">Paracoccus laeviglucosivorans</name>
    <dbReference type="NCBI Taxonomy" id="1197861"/>
    <lineage>
        <taxon>Bacteria</taxon>
        <taxon>Pseudomonadati</taxon>
        <taxon>Pseudomonadota</taxon>
        <taxon>Alphaproteobacteria</taxon>
        <taxon>Rhodobacterales</taxon>
        <taxon>Paracoccaceae</taxon>
        <taxon>Paracoccus</taxon>
    </lineage>
</organism>
<dbReference type="AlphaFoldDB" id="A0A521CNT5"/>
<dbReference type="EMBL" id="FXTK01000005">
    <property type="protein sequence ID" value="SMO61112.1"/>
    <property type="molecule type" value="Genomic_DNA"/>
</dbReference>
<dbReference type="InterPro" id="IPR016181">
    <property type="entry name" value="Acyl_CoA_acyltransferase"/>
</dbReference>
<proteinExistence type="predicted"/>
<dbReference type="InterPro" id="IPR000182">
    <property type="entry name" value="GNAT_dom"/>
</dbReference>
<name>A0A521CNT5_9RHOB</name>
<feature type="domain" description="N-acetyltransferase" evidence="1">
    <location>
        <begin position="1"/>
        <end position="161"/>
    </location>
</feature>
<gene>
    <name evidence="2" type="ORF">SAMN06265221_10571</name>
</gene>
<dbReference type="GO" id="GO:0005840">
    <property type="term" value="C:ribosome"/>
    <property type="evidence" value="ECO:0007669"/>
    <property type="project" value="UniProtKB-KW"/>
</dbReference>
<accession>A0A521CNT5</accession>
<evidence type="ECO:0000259" key="1">
    <source>
        <dbReference type="PROSITE" id="PS51186"/>
    </source>
</evidence>
<keyword evidence="3" id="KW-1185">Reference proteome</keyword>
<sequence>MIVWRVGPEQAATWRDLRLEALRLAPEVFDSTHADWSARPLADFEARLIVAPTFVAGDTPDHMLATASWMADLDPHDARRAWLISVYCRPAGRGRGHAQAAIAAVMTDAQAKGMRSIGLNVVRGNAHAFALYARLGFRDTGRTGVTNAHGTPEIEMMRDLDGA</sequence>
<reference evidence="2 3" key="1">
    <citation type="submission" date="2017-05" db="EMBL/GenBank/DDBJ databases">
        <authorList>
            <person name="Varghese N."/>
            <person name="Submissions S."/>
        </authorList>
    </citation>
    <scope>NUCLEOTIDE SEQUENCE [LARGE SCALE GENOMIC DNA]</scope>
    <source>
        <strain evidence="2 3">DSM 100094</strain>
    </source>
</reference>
<dbReference type="RefSeq" id="WP_142662621.1">
    <property type="nucleotide sequence ID" value="NZ_FXTK01000005.1"/>
</dbReference>